<dbReference type="GO" id="GO:0016747">
    <property type="term" value="F:acyltransferase activity, transferring groups other than amino-acyl groups"/>
    <property type="evidence" value="ECO:0007669"/>
    <property type="project" value="InterPro"/>
</dbReference>
<comment type="caution">
    <text evidence="4">The sequence shown here is derived from an EMBL/GenBank/DDBJ whole genome shotgun (WGS) entry which is preliminary data.</text>
</comment>
<gene>
    <name evidence="4" type="ORF">FKG94_13595</name>
</gene>
<dbReference type="InterPro" id="IPR000182">
    <property type="entry name" value="GNAT_dom"/>
</dbReference>
<sequence length="154" mass="16947">MSAYALDPMGGGRDLPERVKTQLVERLAQVPTALSVLAFAGAEPAGLINCFEGFSTFQCQPLMNIHDVTVLPAYRGRGLSRRMLALVEECARERGCCKLTLEVLEGNKTAQQAYRKFGFAGYELSPATGRALFWEKPLMSSGANVERKNPIKDY</sequence>
<dbReference type="EMBL" id="VHSG01000013">
    <property type="protein sequence ID" value="TQV78283.1"/>
    <property type="molecule type" value="Genomic_DNA"/>
</dbReference>
<keyword evidence="5" id="KW-1185">Reference proteome</keyword>
<evidence type="ECO:0000313" key="4">
    <source>
        <dbReference type="EMBL" id="TQV78283.1"/>
    </source>
</evidence>
<dbReference type="InterPro" id="IPR050832">
    <property type="entry name" value="Bact_Acetyltransf"/>
</dbReference>
<dbReference type="PROSITE" id="PS51186">
    <property type="entry name" value="GNAT"/>
    <property type="match status" value="1"/>
</dbReference>
<keyword evidence="2" id="KW-0012">Acyltransferase</keyword>
<keyword evidence="1 4" id="KW-0808">Transferase</keyword>
<name>A0A545TM27_9GAMM</name>
<organism evidence="4 5">
    <name type="scientific">Exilibacterium tricleocarpae</name>
    <dbReference type="NCBI Taxonomy" id="2591008"/>
    <lineage>
        <taxon>Bacteria</taxon>
        <taxon>Pseudomonadati</taxon>
        <taxon>Pseudomonadota</taxon>
        <taxon>Gammaproteobacteria</taxon>
        <taxon>Cellvibrionales</taxon>
        <taxon>Cellvibrionaceae</taxon>
        <taxon>Exilibacterium</taxon>
    </lineage>
</organism>
<feature type="domain" description="N-acetyltransferase" evidence="3">
    <location>
        <begin position="1"/>
        <end position="139"/>
    </location>
</feature>
<dbReference type="Proteomes" id="UP000319732">
    <property type="component" value="Unassembled WGS sequence"/>
</dbReference>
<dbReference type="AlphaFoldDB" id="A0A545TM27"/>
<dbReference type="PANTHER" id="PTHR43877:SF2">
    <property type="entry name" value="AMINOALKYLPHOSPHONATE N-ACETYLTRANSFERASE-RELATED"/>
    <property type="match status" value="1"/>
</dbReference>
<dbReference type="CDD" id="cd04301">
    <property type="entry name" value="NAT_SF"/>
    <property type="match status" value="1"/>
</dbReference>
<reference evidence="4 5" key="1">
    <citation type="submission" date="2019-06" db="EMBL/GenBank/DDBJ databases">
        <title>Whole genome sequence for Cellvibrionaceae sp. R142.</title>
        <authorList>
            <person name="Wang G."/>
        </authorList>
    </citation>
    <scope>NUCLEOTIDE SEQUENCE [LARGE SCALE GENOMIC DNA]</scope>
    <source>
        <strain evidence="4 5">R142</strain>
    </source>
</reference>
<evidence type="ECO:0000256" key="2">
    <source>
        <dbReference type="ARBA" id="ARBA00023315"/>
    </source>
</evidence>
<dbReference type="PANTHER" id="PTHR43877">
    <property type="entry name" value="AMINOALKYLPHOSPHONATE N-ACETYLTRANSFERASE-RELATED-RELATED"/>
    <property type="match status" value="1"/>
</dbReference>
<protein>
    <submittedName>
        <fullName evidence="4">GNAT family N-acetyltransferase</fullName>
    </submittedName>
</protein>
<dbReference type="OrthoDB" id="9799601at2"/>
<proteinExistence type="predicted"/>
<accession>A0A545TM27</accession>
<evidence type="ECO:0000259" key="3">
    <source>
        <dbReference type="PROSITE" id="PS51186"/>
    </source>
</evidence>
<evidence type="ECO:0000256" key="1">
    <source>
        <dbReference type="ARBA" id="ARBA00022679"/>
    </source>
</evidence>
<dbReference type="InterPro" id="IPR016181">
    <property type="entry name" value="Acyl_CoA_acyltransferase"/>
</dbReference>
<dbReference type="Pfam" id="PF00583">
    <property type="entry name" value="Acetyltransf_1"/>
    <property type="match status" value="1"/>
</dbReference>
<dbReference type="Gene3D" id="3.40.630.30">
    <property type="match status" value="1"/>
</dbReference>
<dbReference type="SUPFAM" id="SSF55729">
    <property type="entry name" value="Acyl-CoA N-acyltransferases (Nat)"/>
    <property type="match status" value="1"/>
</dbReference>
<evidence type="ECO:0000313" key="5">
    <source>
        <dbReference type="Proteomes" id="UP000319732"/>
    </source>
</evidence>